<keyword evidence="12 23" id="KW-0472">Membrane</keyword>
<keyword evidence="10 20" id="KW-0067">ATP-binding</keyword>
<evidence type="ECO:0000256" key="13">
    <source>
        <dbReference type="ARBA" id="ARBA00023137"/>
    </source>
</evidence>
<feature type="binding site" evidence="21">
    <location>
        <position position="664"/>
    </location>
    <ligand>
        <name>Mg(2+)</name>
        <dbReference type="ChEBI" id="CHEBI:18420"/>
    </ligand>
</feature>
<dbReference type="GO" id="GO:0007169">
    <property type="term" value="P:cell surface receptor protein tyrosine kinase signaling pathway"/>
    <property type="evidence" value="ECO:0007669"/>
    <property type="project" value="TreeGrafter"/>
</dbReference>
<sequence length="837" mass="94684">MLELLKLQRILWTFGLFVYFCGSGYAHPLSKKGSMNGKRKARETNTLQHIIEESTTQIECEVKELTGFSARTVNVTWFHNGTEITDENHFKMKPKSKALYIKKVTATDAGVFGCRISTPGGVFWKNTTLMLTPEDVGRIPAVPQMICPVRVLDAAESPPKFTFSEGTPDFHEATFVKLVKEPLSLPCCATGNSSVLWEVNGIPLVITPTGLGTFQELPDGSLFFAELTHTDSGNYTCNRENAHGKVSFKYEIKVEPRPTSDKPAIESDYPGNKDVFVSDRVEFRCKTSSSTNFVMEWGRNGSFFDANGTESDHQVLTKEMDPRYKMGAATFTIDNVTHEDAGQYYCIAKNGYGHDVHYGRLTVLEKPEPTTPADGPDVIPHHTGTNHLLYIGLGAGLCIFVLVFLGALFFYKQRKAHELAKKLQRPEIPVHHIITPRRKIKITRRSSDRSEDSLLPRFCYEATIMPMDTESIVTSRATTISHCNSTIEYVCDFPVDQEWEFPREQLSFSGEGYGEELGKGAFGKVVKARVANIRGRPGISDVAVKMPKEPQSEDDEVSVITGLIEELEIMKSMDHPNVIRLLGCCSQLSEGPLFVIMEYAPYGNLKDFLRNYKRSRIQNMDYEQPIGMLELTNRNLVTYAAQIASGALYLAEKKFVHRDLAARNVLVTENYVMKLADFGLSKDLWNQDYYRKTTKGLLPVKWMAPESFDENKYTTQSDVWSFGVLLWEIWSFGDTPYGDKIPLERLIVNIKAGTRLGKPEGCSPEIYRMMDNCWKIDPSDRPSYHSILRDLKWMLQQEYLEVASPEPTPFHVENPQYMYQLGMTRSEVRSAILPVEL</sequence>
<dbReference type="PROSITE" id="PS00107">
    <property type="entry name" value="PROTEIN_KINASE_ATP"/>
    <property type="match status" value="1"/>
</dbReference>
<dbReference type="Pfam" id="PF13927">
    <property type="entry name" value="Ig_3"/>
    <property type="match status" value="1"/>
</dbReference>
<keyword evidence="21" id="KW-0460">Magnesium</keyword>
<keyword evidence="3" id="KW-0597">Phosphoprotein</keyword>
<feature type="active site" description="Proton acceptor" evidence="19">
    <location>
        <position position="659"/>
    </location>
</feature>
<dbReference type="PROSITE" id="PS50011">
    <property type="entry name" value="PROTEIN_KINASE_DOM"/>
    <property type="match status" value="1"/>
</dbReference>
<dbReference type="InterPro" id="IPR003598">
    <property type="entry name" value="Ig_sub2"/>
</dbReference>
<feature type="domain" description="Ig-like" evidence="25">
    <location>
        <begin position="159"/>
        <end position="253"/>
    </location>
</feature>
<dbReference type="Gene3D" id="2.60.40.10">
    <property type="entry name" value="Immunoglobulins"/>
    <property type="match status" value="3"/>
</dbReference>
<dbReference type="SMART" id="SM00408">
    <property type="entry name" value="IGc2"/>
    <property type="match status" value="3"/>
</dbReference>
<dbReference type="GO" id="GO:0004714">
    <property type="term" value="F:transmembrane receptor protein tyrosine kinase activity"/>
    <property type="evidence" value="ECO:0007669"/>
    <property type="project" value="UniProtKB-EC"/>
</dbReference>
<organism evidence="26 27">
    <name type="scientific">Ramazzottius varieornatus</name>
    <name type="common">Water bear</name>
    <name type="synonym">Tardigrade</name>
    <dbReference type="NCBI Taxonomy" id="947166"/>
    <lineage>
        <taxon>Eukaryota</taxon>
        <taxon>Metazoa</taxon>
        <taxon>Ecdysozoa</taxon>
        <taxon>Tardigrada</taxon>
        <taxon>Eutardigrada</taxon>
        <taxon>Parachela</taxon>
        <taxon>Hypsibioidea</taxon>
        <taxon>Ramazzottiidae</taxon>
        <taxon>Ramazzottius</taxon>
    </lineage>
</organism>
<dbReference type="GO" id="GO:0043235">
    <property type="term" value="C:receptor complex"/>
    <property type="evidence" value="ECO:0007669"/>
    <property type="project" value="TreeGrafter"/>
</dbReference>
<feature type="binding site" evidence="21">
    <location>
        <position position="677"/>
    </location>
    <ligand>
        <name>Mg(2+)</name>
        <dbReference type="ChEBI" id="CHEBI:18420"/>
    </ligand>
</feature>
<evidence type="ECO:0000259" key="24">
    <source>
        <dbReference type="PROSITE" id="PS50011"/>
    </source>
</evidence>
<dbReference type="PRINTS" id="PR00109">
    <property type="entry name" value="TYRKINASE"/>
</dbReference>
<dbReference type="GO" id="GO:0046872">
    <property type="term" value="F:metal ion binding"/>
    <property type="evidence" value="ECO:0007669"/>
    <property type="project" value="UniProtKB-KW"/>
</dbReference>
<evidence type="ECO:0000256" key="2">
    <source>
        <dbReference type="ARBA" id="ARBA00011902"/>
    </source>
</evidence>
<evidence type="ECO:0000256" key="12">
    <source>
        <dbReference type="ARBA" id="ARBA00023136"/>
    </source>
</evidence>
<keyword evidence="13" id="KW-0829">Tyrosine-protein kinase</keyword>
<dbReference type="InterPro" id="IPR003599">
    <property type="entry name" value="Ig_sub"/>
</dbReference>
<dbReference type="GO" id="GO:0005886">
    <property type="term" value="C:plasma membrane"/>
    <property type="evidence" value="ECO:0007669"/>
    <property type="project" value="TreeGrafter"/>
</dbReference>
<keyword evidence="5 23" id="KW-0812">Transmembrane</keyword>
<dbReference type="Proteomes" id="UP000186922">
    <property type="component" value="Unassembled WGS sequence"/>
</dbReference>
<dbReference type="SUPFAM" id="SSF48726">
    <property type="entry name" value="Immunoglobulin"/>
    <property type="match status" value="3"/>
</dbReference>
<evidence type="ECO:0000256" key="8">
    <source>
        <dbReference type="ARBA" id="ARBA00022741"/>
    </source>
</evidence>
<keyword evidence="16" id="KW-0325">Glycoprotein</keyword>
<comment type="caution">
    <text evidence="26">The sequence shown here is derived from an EMBL/GenBank/DDBJ whole genome shotgun (WGS) entry which is preliminary data.</text>
</comment>
<evidence type="ECO:0000256" key="17">
    <source>
        <dbReference type="ARBA" id="ARBA00023319"/>
    </source>
</evidence>
<dbReference type="PROSITE" id="PS00109">
    <property type="entry name" value="PROTEIN_KINASE_TYR"/>
    <property type="match status" value="1"/>
</dbReference>
<evidence type="ECO:0000256" key="5">
    <source>
        <dbReference type="ARBA" id="ARBA00022692"/>
    </source>
</evidence>
<evidence type="ECO:0000256" key="21">
    <source>
        <dbReference type="PIRSR" id="PIRSR000615-3"/>
    </source>
</evidence>
<evidence type="ECO:0000256" key="9">
    <source>
        <dbReference type="ARBA" id="ARBA00022777"/>
    </source>
</evidence>
<keyword evidence="21" id="KW-0479">Metal-binding</keyword>
<dbReference type="InterPro" id="IPR017441">
    <property type="entry name" value="Protein_kinase_ATP_BS"/>
</dbReference>
<dbReference type="InterPro" id="IPR013783">
    <property type="entry name" value="Ig-like_fold"/>
</dbReference>
<evidence type="ECO:0000256" key="4">
    <source>
        <dbReference type="ARBA" id="ARBA00022679"/>
    </source>
</evidence>
<comment type="subcellular location">
    <subcellularLocation>
        <location evidence="1">Membrane</location>
        <topology evidence="1">Single-pass membrane protein</topology>
    </subcellularLocation>
</comment>
<evidence type="ECO:0000256" key="3">
    <source>
        <dbReference type="ARBA" id="ARBA00022553"/>
    </source>
</evidence>
<evidence type="ECO:0000256" key="19">
    <source>
        <dbReference type="PIRSR" id="PIRSR000615-1"/>
    </source>
</evidence>
<comment type="catalytic activity">
    <reaction evidence="18">
        <text>L-tyrosyl-[protein] + ATP = O-phospho-L-tyrosyl-[protein] + ADP + H(+)</text>
        <dbReference type="Rhea" id="RHEA:10596"/>
        <dbReference type="Rhea" id="RHEA-COMP:10136"/>
        <dbReference type="Rhea" id="RHEA-COMP:20101"/>
        <dbReference type="ChEBI" id="CHEBI:15378"/>
        <dbReference type="ChEBI" id="CHEBI:30616"/>
        <dbReference type="ChEBI" id="CHEBI:46858"/>
        <dbReference type="ChEBI" id="CHEBI:61978"/>
        <dbReference type="ChEBI" id="CHEBI:456216"/>
        <dbReference type="EC" id="2.7.10.1"/>
    </reaction>
</comment>
<dbReference type="Pfam" id="PF07714">
    <property type="entry name" value="PK_Tyr_Ser-Thr"/>
    <property type="match status" value="1"/>
</dbReference>
<dbReference type="InterPro" id="IPR050122">
    <property type="entry name" value="RTK"/>
</dbReference>
<dbReference type="Gene3D" id="1.10.510.10">
    <property type="entry name" value="Transferase(Phosphotransferase) domain 1"/>
    <property type="match status" value="1"/>
</dbReference>
<dbReference type="InterPro" id="IPR013098">
    <property type="entry name" value="Ig_I-set"/>
</dbReference>
<evidence type="ECO:0000256" key="10">
    <source>
        <dbReference type="ARBA" id="ARBA00022840"/>
    </source>
</evidence>
<evidence type="ECO:0000259" key="25">
    <source>
        <dbReference type="PROSITE" id="PS50835"/>
    </source>
</evidence>
<evidence type="ECO:0000256" key="22">
    <source>
        <dbReference type="PROSITE-ProRule" id="PRU10141"/>
    </source>
</evidence>
<dbReference type="InterPro" id="IPR020635">
    <property type="entry name" value="Tyr_kinase_cat_dom"/>
</dbReference>
<evidence type="ECO:0000256" key="15">
    <source>
        <dbReference type="ARBA" id="ARBA00023170"/>
    </source>
</evidence>
<evidence type="ECO:0000256" key="6">
    <source>
        <dbReference type="ARBA" id="ARBA00022729"/>
    </source>
</evidence>
<keyword evidence="8 20" id="KW-0547">Nucleotide-binding</keyword>
<dbReference type="InterPro" id="IPR036179">
    <property type="entry name" value="Ig-like_dom_sf"/>
</dbReference>
<feature type="domain" description="Ig-like" evidence="25">
    <location>
        <begin position="263"/>
        <end position="362"/>
    </location>
</feature>
<dbReference type="InterPro" id="IPR001245">
    <property type="entry name" value="Ser-Thr/Tyr_kinase_cat_dom"/>
</dbReference>
<dbReference type="PROSITE" id="PS50835">
    <property type="entry name" value="IG_LIKE"/>
    <property type="match status" value="3"/>
</dbReference>
<dbReference type="SMART" id="SM00409">
    <property type="entry name" value="IG"/>
    <property type="match status" value="3"/>
</dbReference>
<keyword evidence="14" id="KW-1015">Disulfide bond</keyword>
<keyword evidence="9" id="KW-0418">Kinase</keyword>
<feature type="domain" description="Protein kinase" evidence="24">
    <location>
        <begin position="511"/>
        <end position="800"/>
    </location>
</feature>
<dbReference type="EC" id="2.7.10.1" evidence="2"/>
<dbReference type="InterPro" id="IPR000719">
    <property type="entry name" value="Prot_kinase_dom"/>
</dbReference>
<dbReference type="PIRSF" id="PIRSF000615">
    <property type="entry name" value="TyrPK_CSF1-R"/>
    <property type="match status" value="1"/>
</dbReference>
<keyword evidence="11 23" id="KW-1133">Transmembrane helix</keyword>
<dbReference type="STRING" id="947166.A0A1D1VPA8"/>
<dbReference type="PANTHER" id="PTHR24416">
    <property type="entry name" value="TYROSINE-PROTEIN KINASE RECEPTOR"/>
    <property type="match status" value="1"/>
</dbReference>
<evidence type="ECO:0000256" key="7">
    <source>
        <dbReference type="ARBA" id="ARBA00022737"/>
    </source>
</evidence>
<dbReference type="InterPro" id="IPR011009">
    <property type="entry name" value="Kinase-like_dom_sf"/>
</dbReference>
<keyword evidence="27" id="KW-1185">Reference proteome</keyword>
<dbReference type="OrthoDB" id="5984265at2759"/>
<keyword evidence="17" id="KW-0393">Immunoglobulin domain</keyword>
<dbReference type="SMART" id="SM00219">
    <property type="entry name" value="TyrKc"/>
    <property type="match status" value="1"/>
</dbReference>
<accession>A0A1D1VPA8</accession>
<evidence type="ECO:0000256" key="16">
    <source>
        <dbReference type="ARBA" id="ARBA00023180"/>
    </source>
</evidence>
<feature type="binding site" evidence="20">
    <location>
        <position position="663"/>
    </location>
    <ligand>
        <name>ATP</name>
        <dbReference type="ChEBI" id="CHEBI:30616"/>
    </ligand>
</feature>
<dbReference type="Pfam" id="PF07679">
    <property type="entry name" value="I-set"/>
    <property type="match status" value="1"/>
</dbReference>
<proteinExistence type="predicted"/>
<feature type="binding site" evidence="20">
    <location>
        <begin position="518"/>
        <end position="525"/>
    </location>
    <ligand>
        <name>ATP</name>
        <dbReference type="ChEBI" id="CHEBI:30616"/>
    </ligand>
</feature>
<feature type="binding site" evidence="20 22">
    <location>
        <position position="545"/>
    </location>
    <ligand>
        <name>ATP</name>
        <dbReference type="ChEBI" id="CHEBI:30616"/>
    </ligand>
</feature>
<feature type="transmembrane region" description="Helical" evidence="23">
    <location>
        <begin position="388"/>
        <end position="411"/>
    </location>
</feature>
<evidence type="ECO:0000256" key="23">
    <source>
        <dbReference type="SAM" id="Phobius"/>
    </source>
</evidence>
<keyword evidence="6" id="KW-0732">Signal</keyword>
<dbReference type="GO" id="GO:0005524">
    <property type="term" value="F:ATP binding"/>
    <property type="evidence" value="ECO:0007669"/>
    <property type="project" value="UniProtKB-UniRule"/>
</dbReference>
<dbReference type="InterPro" id="IPR007110">
    <property type="entry name" value="Ig-like_dom"/>
</dbReference>
<name>A0A1D1VPA8_RAMVA</name>
<dbReference type="SUPFAM" id="SSF56112">
    <property type="entry name" value="Protein kinase-like (PK-like)"/>
    <property type="match status" value="1"/>
</dbReference>
<dbReference type="FunFam" id="2.60.40.10:FF:000020">
    <property type="entry name" value="Fibroblast growth factor receptor"/>
    <property type="match status" value="1"/>
</dbReference>
<evidence type="ECO:0000256" key="18">
    <source>
        <dbReference type="ARBA" id="ARBA00051243"/>
    </source>
</evidence>
<protein>
    <recommendedName>
        <fullName evidence="2">receptor protein-tyrosine kinase</fullName>
        <ecNumber evidence="2">2.7.10.1</ecNumber>
    </recommendedName>
</protein>
<reference evidence="26 27" key="1">
    <citation type="journal article" date="2016" name="Nat. Commun.">
        <title>Extremotolerant tardigrade genome and improved radiotolerance of human cultured cells by tardigrade-unique protein.</title>
        <authorList>
            <person name="Hashimoto T."/>
            <person name="Horikawa D.D."/>
            <person name="Saito Y."/>
            <person name="Kuwahara H."/>
            <person name="Kozuka-Hata H."/>
            <person name="Shin-I T."/>
            <person name="Minakuchi Y."/>
            <person name="Ohishi K."/>
            <person name="Motoyama A."/>
            <person name="Aizu T."/>
            <person name="Enomoto A."/>
            <person name="Kondo K."/>
            <person name="Tanaka S."/>
            <person name="Hara Y."/>
            <person name="Koshikawa S."/>
            <person name="Sagara H."/>
            <person name="Miura T."/>
            <person name="Yokobori S."/>
            <person name="Miyagawa K."/>
            <person name="Suzuki Y."/>
            <person name="Kubo T."/>
            <person name="Oyama M."/>
            <person name="Kohara Y."/>
            <person name="Fujiyama A."/>
            <person name="Arakawa K."/>
            <person name="Katayama T."/>
            <person name="Toyoda A."/>
            <person name="Kunieda T."/>
        </authorList>
    </citation>
    <scope>NUCLEOTIDE SEQUENCE [LARGE SCALE GENOMIC DNA]</scope>
    <source>
        <strain evidence="26 27">YOKOZUNA-1</strain>
    </source>
</reference>
<dbReference type="FunFam" id="1.10.510.10:FF:000554">
    <property type="entry name" value="Predicted protein"/>
    <property type="match status" value="1"/>
</dbReference>
<evidence type="ECO:0000256" key="11">
    <source>
        <dbReference type="ARBA" id="ARBA00022989"/>
    </source>
</evidence>
<dbReference type="Gene3D" id="3.30.200.20">
    <property type="entry name" value="Phosphorylase Kinase, domain 1"/>
    <property type="match status" value="1"/>
</dbReference>
<keyword evidence="4" id="KW-0808">Transferase</keyword>
<gene>
    <name evidence="26" type="primary">RvY_13202-1</name>
    <name evidence="26" type="synonym">RvY_13202.1</name>
    <name evidence="26" type="ORF">RvY_13202</name>
</gene>
<dbReference type="PANTHER" id="PTHR24416:SF550">
    <property type="entry name" value="FIBROBLAST GROWTH FACTOR RECEPTOR HOMOLOG 1-RELATED"/>
    <property type="match status" value="1"/>
</dbReference>
<evidence type="ECO:0000313" key="27">
    <source>
        <dbReference type="Proteomes" id="UP000186922"/>
    </source>
</evidence>
<evidence type="ECO:0000313" key="26">
    <source>
        <dbReference type="EMBL" id="GAV02666.1"/>
    </source>
</evidence>
<feature type="domain" description="Ig-like" evidence="25">
    <location>
        <begin position="28"/>
        <end position="132"/>
    </location>
</feature>
<evidence type="ECO:0000256" key="20">
    <source>
        <dbReference type="PIRSR" id="PIRSR000615-2"/>
    </source>
</evidence>
<evidence type="ECO:0000256" key="14">
    <source>
        <dbReference type="ARBA" id="ARBA00023157"/>
    </source>
</evidence>
<keyword evidence="15" id="KW-0675">Receptor</keyword>
<evidence type="ECO:0000256" key="1">
    <source>
        <dbReference type="ARBA" id="ARBA00004167"/>
    </source>
</evidence>
<keyword evidence="7" id="KW-0677">Repeat</keyword>
<dbReference type="AlphaFoldDB" id="A0A1D1VPA8"/>
<dbReference type="InterPro" id="IPR008266">
    <property type="entry name" value="Tyr_kinase_AS"/>
</dbReference>
<dbReference type="EMBL" id="BDGG01000008">
    <property type="protein sequence ID" value="GAV02666.1"/>
    <property type="molecule type" value="Genomic_DNA"/>
</dbReference>